<feature type="compositionally biased region" description="Basic residues" evidence="1">
    <location>
        <begin position="74"/>
        <end position="83"/>
    </location>
</feature>
<protein>
    <recommendedName>
        <fullName evidence="4">Transposase</fullName>
    </recommendedName>
</protein>
<dbReference type="RefSeq" id="WP_378261170.1">
    <property type="nucleotide sequence ID" value="NZ_JBHUKR010000004.1"/>
</dbReference>
<gene>
    <name evidence="2" type="ORF">ACFSXZ_03585</name>
</gene>
<dbReference type="PANTHER" id="PTHR46889">
    <property type="entry name" value="TRANSPOSASE INSF FOR INSERTION SEQUENCE IS3B-RELATED"/>
    <property type="match status" value="1"/>
</dbReference>
<organism evidence="2 3">
    <name type="scientific">Amycolatopsis pigmentata</name>
    <dbReference type="NCBI Taxonomy" id="450801"/>
    <lineage>
        <taxon>Bacteria</taxon>
        <taxon>Bacillati</taxon>
        <taxon>Actinomycetota</taxon>
        <taxon>Actinomycetes</taxon>
        <taxon>Pseudonocardiales</taxon>
        <taxon>Pseudonocardiaceae</taxon>
        <taxon>Amycolatopsis</taxon>
    </lineage>
</organism>
<reference evidence="3" key="1">
    <citation type="journal article" date="2019" name="Int. J. Syst. Evol. Microbiol.">
        <title>The Global Catalogue of Microorganisms (GCM) 10K type strain sequencing project: providing services to taxonomists for standard genome sequencing and annotation.</title>
        <authorList>
            <consortium name="The Broad Institute Genomics Platform"/>
            <consortium name="The Broad Institute Genome Sequencing Center for Infectious Disease"/>
            <person name="Wu L."/>
            <person name="Ma J."/>
        </authorList>
    </citation>
    <scope>NUCLEOTIDE SEQUENCE [LARGE SCALE GENOMIC DNA]</scope>
    <source>
        <strain evidence="3">CGMCC 4.7645</strain>
    </source>
</reference>
<comment type="caution">
    <text evidence="2">The sequence shown here is derived from an EMBL/GenBank/DDBJ whole genome shotgun (WGS) entry which is preliminary data.</text>
</comment>
<dbReference type="InterPro" id="IPR050900">
    <property type="entry name" value="Transposase_IS3/IS150/IS904"/>
</dbReference>
<accession>A0ABW5FMI7</accession>
<sequence>MTCRVLGISRQANYQWCSAPVSQRDWDDAHLINAGLDIQADGYRFIADEIAQRGFTLGEASMAALLDPADLSSHPRKKARSRKAGPPVHDDLVRRDFAAEAPNVKWLTDITERPTDRTLRHLPHPRCRSDLYHDSRRGERQVRPVRRAAGRVVSVDPAER</sequence>
<feature type="region of interest" description="Disordered" evidence="1">
    <location>
        <begin position="115"/>
        <end position="160"/>
    </location>
</feature>
<name>A0ABW5FMI7_9PSEU</name>
<dbReference type="PANTHER" id="PTHR46889:SF4">
    <property type="entry name" value="TRANSPOSASE INSO FOR INSERTION SEQUENCE ELEMENT IS911B-RELATED"/>
    <property type="match status" value="1"/>
</dbReference>
<evidence type="ECO:0000313" key="3">
    <source>
        <dbReference type="Proteomes" id="UP001597417"/>
    </source>
</evidence>
<keyword evidence="3" id="KW-1185">Reference proteome</keyword>
<evidence type="ECO:0008006" key="4">
    <source>
        <dbReference type="Google" id="ProtNLM"/>
    </source>
</evidence>
<feature type="compositionally biased region" description="Basic and acidic residues" evidence="1">
    <location>
        <begin position="127"/>
        <end position="142"/>
    </location>
</feature>
<feature type="compositionally biased region" description="Low complexity" evidence="1">
    <location>
        <begin position="150"/>
        <end position="160"/>
    </location>
</feature>
<feature type="region of interest" description="Disordered" evidence="1">
    <location>
        <begin position="68"/>
        <end position="92"/>
    </location>
</feature>
<proteinExistence type="predicted"/>
<evidence type="ECO:0000313" key="2">
    <source>
        <dbReference type="EMBL" id="MFD2415405.1"/>
    </source>
</evidence>
<dbReference type="EMBL" id="JBHUKR010000004">
    <property type="protein sequence ID" value="MFD2415405.1"/>
    <property type="molecule type" value="Genomic_DNA"/>
</dbReference>
<evidence type="ECO:0000256" key="1">
    <source>
        <dbReference type="SAM" id="MobiDB-lite"/>
    </source>
</evidence>
<dbReference type="Proteomes" id="UP001597417">
    <property type="component" value="Unassembled WGS sequence"/>
</dbReference>